<dbReference type="EMBL" id="KB294642">
    <property type="protein sequence ID" value="ELU14282.1"/>
    <property type="molecule type" value="Genomic_DNA"/>
</dbReference>
<dbReference type="Proteomes" id="UP000014760">
    <property type="component" value="Unassembled WGS sequence"/>
</dbReference>
<dbReference type="InterPro" id="IPR014054">
    <property type="entry name" value="Phage_regulatory_Rha"/>
</dbReference>
<dbReference type="EnsemblMetazoa" id="CapteT125553">
    <property type="protein sequence ID" value="CapteP125553"/>
    <property type="gene ID" value="CapteG125553"/>
</dbReference>
<dbReference type="OMA" id="DSKAYEM"/>
<protein>
    <submittedName>
        <fullName evidence="1 2">Uncharacterized protein</fullName>
    </submittedName>
</protein>
<proteinExistence type="predicted"/>
<sequence>MVLPELKFVNQQITCSSLDLAVHFDKQHKNILRDIRSLECSQEFTELNFEPSEYTDPTGRKLESYKITRDGFTFLAMGFTGKKAAAWKEAYINAFNQMEKRL</sequence>
<accession>R7V750</accession>
<name>R7V750_CAPTE</name>
<evidence type="ECO:0000313" key="2">
    <source>
        <dbReference type="EnsemblMetazoa" id="CapteP125553"/>
    </source>
</evidence>
<dbReference type="HOGENOM" id="CLU_046670_13_1_1"/>
<reference evidence="3" key="1">
    <citation type="submission" date="2012-12" db="EMBL/GenBank/DDBJ databases">
        <authorList>
            <person name="Hellsten U."/>
            <person name="Grimwood J."/>
            <person name="Chapman J.A."/>
            <person name="Shapiro H."/>
            <person name="Aerts A."/>
            <person name="Otillar R.P."/>
            <person name="Terry A.Y."/>
            <person name="Boore J.L."/>
            <person name="Simakov O."/>
            <person name="Marletaz F."/>
            <person name="Cho S.-J."/>
            <person name="Edsinger-Gonzales E."/>
            <person name="Havlak P."/>
            <person name="Kuo D.-H."/>
            <person name="Larsson T."/>
            <person name="Lv J."/>
            <person name="Arendt D."/>
            <person name="Savage R."/>
            <person name="Osoegawa K."/>
            <person name="de Jong P."/>
            <person name="Lindberg D.R."/>
            <person name="Seaver E.C."/>
            <person name="Weisblat D.A."/>
            <person name="Putnam N.H."/>
            <person name="Grigoriev I.V."/>
            <person name="Rokhsar D.S."/>
        </authorList>
    </citation>
    <scope>NUCLEOTIDE SEQUENCE</scope>
    <source>
        <strain evidence="3">I ESC-2004</strain>
    </source>
</reference>
<reference evidence="2" key="3">
    <citation type="submission" date="2015-06" db="UniProtKB">
        <authorList>
            <consortium name="EnsemblMetazoa"/>
        </authorList>
    </citation>
    <scope>IDENTIFICATION</scope>
</reference>
<dbReference type="NCBIfam" id="TIGR02681">
    <property type="entry name" value="phage_pRha"/>
    <property type="match status" value="1"/>
</dbReference>
<dbReference type="AlphaFoldDB" id="R7V750"/>
<organism evidence="1">
    <name type="scientific">Capitella teleta</name>
    <name type="common">Polychaete worm</name>
    <dbReference type="NCBI Taxonomy" id="283909"/>
    <lineage>
        <taxon>Eukaryota</taxon>
        <taxon>Metazoa</taxon>
        <taxon>Spiralia</taxon>
        <taxon>Lophotrochozoa</taxon>
        <taxon>Annelida</taxon>
        <taxon>Polychaeta</taxon>
        <taxon>Sedentaria</taxon>
        <taxon>Scolecida</taxon>
        <taxon>Capitellidae</taxon>
        <taxon>Capitella</taxon>
    </lineage>
</organism>
<dbReference type="OrthoDB" id="10063826at2759"/>
<feature type="non-terminal residue" evidence="1">
    <location>
        <position position="102"/>
    </location>
</feature>
<evidence type="ECO:0000313" key="3">
    <source>
        <dbReference type="Proteomes" id="UP000014760"/>
    </source>
</evidence>
<dbReference type="EMBL" id="AMQN01018628">
    <property type="status" value="NOT_ANNOTATED_CDS"/>
    <property type="molecule type" value="Genomic_DNA"/>
</dbReference>
<dbReference type="Pfam" id="PF09669">
    <property type="entry name" value="Phage_pRha"/>
    <property type="match status" value="1"/>
</dbReference>
<reference evidence="1 3" key="2">
    <citation type="journal article" date="2013" name="Nature">
        <title>Insights into bilaterian evolution from three spiralian genomes.</title>
        <authorList>
            <person name="Simakov O."/>
            <person name="Marletaz F."/>
            <person name="Cho S.J."/>
            <person name="Edsinger-Gonzales E."/>
            <person name="Havlak P."/>
            <person name="Hellsten U."/>
            <person name="Kuo D.H."/>
            <person name="Larsson T."/>
            <person name="Lv J."/>
            <person name="Arendt D."/>
            <person name="Savage R."/>
            <person name="Osoegawa K."/>
            <person name="de Jong P."/>
            <person name="Grimwood J."/>
            <person name="Chapman J.A."/>
            <person name="Shapiro H."/>
            <person name="Aerts A."/>
            <person name="Otillar R.P."/>
            <person name="Terry A.Y."/>
            <person name="Boore J.L."/>
            <person name="Grigoriev I.V."/>
            <person name="Lindberg D.R."/>
            <person name="Seaver E.C."/>
            <person name="Weisblat D.A."/>
            <person name="Putnam N.H."/>
            <person name="Rokhsar D.S."/>
        </authorList>
    </citation>
    <scope>NUCLEOTIDE SEQUENCE</scope>
    <source>
        <strain evidence="1 3">I ESC-2004</strain>
    </source>
</reference>
<keyword evidence="3" id="KW-1185">Reference proteome</keyword>
<gene>
    <name evidence="1" type="ORF">CAPTEDRAFT_125553</name>
</gene>
<evidence type="ECO:0000313" key="1">
    <source>
        <dbReference type="EMBL" id="ELU14282.1"/>
    </source>
</evidence>